<evidence type="ECO:0000313" key="1">
    <source>
        <dbReference type="EMBL" id="VTT26076.1"/>
    </source>
</evidence>
<dbReference type="Gene3D" id="3.40.109.10">
    <property type="entry name" value="NADH Oxidase"/>
    <property type="match status" value="1"/>
</dbReference>
<dbReference type="InterPro" id="IPR000415">
    <property type="entry name" value="Nitroreductase-like"/>
</dbReference>
<proteinExistence type="predicted"/>
<name>A0AAE9R0F0_STREQ</name>
<dbReference type="GO" id="GO:0016491">
    <property type="term" value="F:oxidoreductase activity"/>
    <property type="evidence" value="ECO:0007669"/>
    <property type="project" value="InterPro"/>
</dbReference>
<evidence type="ECO:0000313" key="2">
    <source>
        <dbReference type="Proteomes" id="UP000339049"/>
    </source>
</evidence>
<gene>
    <name evidence="1" type="ORF">NCTC11557_01875</name>
</gene>
<dbReference type="RefSeq" id="WP_049520213.1">
    <property type="nucleotide sequence ID" value="NZ_MATX01000049.1"/>
</dbReference>
<dbReference type="Proteomes" id="UP000339049">
    <property type="component" value="Unassembled WGS sequence"/>
</dbReference>
<comment type="caution">
    <text evidence="1">The sequence shown here is derived from an EMBL/GenBank/DDBJ whole genome shotgun (WGS) entry which is preliminary data.</text>
</comment>
<accession>A0AAE9R0F0</accession>
<sequence length="221" mass="25653">MRRIEPKTKESLVKLNNVFLNENELKYIRSIQIKKSQKQLHLPHSHLVEILKKRKSDRGTFQNCKLDEILSIIEFVSAHEEYYPTPIAGNLDFLDILVFEPKNSLFRILNVSQDSCDGNFDDDKLLSYLKKAIKRPEYTGSSGIYIFFMLSLDRVTCKYGALSIPLAYTTLGCLIQNVTLLLSEKNFLSCIHFGEIDYFTMQYKESEYTLPCFLRVGKNEI</sequence>
<dbReference type="EMBL" id="CABEIY010000007">
    <property type="protein sequence ID" value="VTT26076.1"/>
    <property type="molecule type" value="Genomic_DNA"/>
</dbReference>
<protein>
    <submittedName>
        <fullName evidence="1">SagB-type dehydrogenase domain</fullName>
    </submittedName>
</protein>
<organism evidence="1 2">
    <name type="scientific">Streptococcus dysgalactiae subsp. equisimilis</name>
    <name type="common">Streptococcus equisimilis</name>
    <dbReference type="NCBI Taxonomy" id="119602"/>
    <lineage>
        <taxon>Bacteria</taxon>
        <taxon>Bacillati</taxon>
        <taxon>Bacillota</taxon>
        <taxon>Bacilli</taxon>
        <taxon>Lactobacillales</taxon>
        <taxon>Streptococcaceae</taxon>
        <taxon>Streptococcus</taxon>
    </lineage>
</organism>
<dbReference type="AlphaFoldDB" id="A0AAE9R0F0"/>
<reference evidence="1 2" key="1">
    <citation type="submission" date="2019-05" db="EMBL/GenBank/DDBJ databases">
        <authorList>
            <consortium name="Pathogen Informatics"/>
        </authorList>
    </citation>
    <scope>NUCLEOTIDE SEQUENCE [LARGE SCALE GENOMIC DNA]</scope>
    <source>
        <strain evidence="1 2">NCTC11557</strain>
    </source>
</reference>